<dbReference type="SUPFAM" id="SSF54060">
    <property type="entry name" value="His-Me finger endonucleases"/>
    <property type="match status" value="1"/>
</dbReference>
<feature type="region of interest" description="Disordered" evidence="1">
    <location>
        <begin position="99"/>
        <end position="130"/>
    </location>
</feature>
<dbReference type="OrthoDB" id="3732358at2"/>
<name>A0A4Y3QLG2_MICTE</name>
<evidence type="ECO:0000313" key="3">
    <source>
        <dbReference type="Proteomes" id="UP000319525"/>
    </source>
</evidence>
<evidence type="ECO:0008006" key="4">
    <source>
        <dbReference type="Google" id="ProtNLM"/>
    </source>
</evidence>
<gene>
    <name evidence="2" type="ORF">MTE01_16720</name>
</gene>
<evidence type="ECO:0000313" key="2">
    <source>
        <dbReference type="EMBL" id="GEB45727.1"/>
    </source>
</evidence>
<dbReference type="EMBL" id="BJML01000004">
    <property type="protein sequence ID" value="GEB45727.1"/>
    <property type="molecule type" value="Genomic_DNA"/>
</dbReference>
<evidence type="ECO:0000256" key="1">
    <source>
        <dbReference type="SAM" id="MobiDB-lite"/>
    </source>
</evidence>
<dbReference type="Proteomes" id="UP000319525">
    <property type="component" value="Unassembled WGS sequence"/>
</dbReference>
<feature type="compositionally biased region" description="Basic and acidic residues" evidence="1">
    <location>
        <begin position="99"/>
        <end position="117"/>
    </location>
</feature>
<dbReference type="RefSeq" id="WP_141376790.1">
    <property type="nucleotide sequence ID" value="NZ_BJML01000004.1"/>
</dbReference>
<organism evidence="2 3">
    <name type="scientific">Microbacterium testaceum</name>
    <name type="common">Aureobacterium testaceum</name>
    <name type="synonym">Brevibacterium testaceum</name>
    <dbReference type="NCBI Taxonomy" id="2033"/>
    <lineage>
        <taxon>Bacteria</taxon>
        <taxon>Bacillati</taxon>
        <taxon>Actinomycetota</taxon>
        <taxon>Actinomycetes</taxon>
        <taxon>Micrococcales</taxon>
        <taxon>Microbacteriaceae</taxon>
        <taxon>Microbacterium</taxon>
    </lineage>
</organism>
<reference evidence="2 3" key="1">
    <citation type="submission" date="2019-06" db="EMBL/GenBank/DDBJ databases">
        <title>Whole genome shotgun sequence of Microbacterium testaceum NBRC 12675.</title>
        <authorList>
            <person name="Hosoyama A."/>
            <person name="Uohara A."/>
            <person name="Ohji S."/>
            <person name="Ichikawa N."/>
        </authorList>
    </citation>
    <scope>NUCLEOTIDE SEQUENCE [LARGE SCALE GENOMIC DNA]</scope>
    <source>
        <strain evidence="2 3">NBRC 12675</strain>
    </source>
</reference>
<accession>A0A4Y3QLG2</accession>
<sequence length="175" mass="19679">MTDIPATPRRRRATTRTEAERFWQFVLKGPAAGDCWLWTGAIADDGYGRFWTAGVDGKQKIVRPQRYAYTALTGRELTPDVLILHRCDVPLCVHADVDPEASHLRPGDTSDNMQDRARRGRQPRPSATLRFRDLPRAERARRSRALRTAVLERGWDAAAIHGVLSGVDPGHPTLF</sequence>
<protein>
    <recommendedName>
        <fullName evidence="4">HNH nuclease domain-containing protein</fullName>
    </recommendedName>
</protein>
<dbReference type="GeneID" id="57144362"/>
<comment type="caution">
    <text evidence="2">The sequence shown here is derived from an EMBL/GenBank/DDBJ whole genome shotgun (WGS) entry which is preliminary data.</text>
</comment>
<proteinExistence type="predicted"/>
<dbReference type="InterPro" id="IPR044925">
    <property type="entry name" value="His-Me_finger_sf"/>
</dbReference>
<dbReference type="AlphaFoldDB" id="A0A4Y3QLG2"/>